<sequence length="262" mass="28612">MLKSYVVDAFTDEVFKGNPAAVLFLDKFPADEMMQKIAMENKLSETAFAVKETPDKYQLRWFTPGGEIDLCGHATLATGFLVFKYGAPTQATVTFATQSGDLTVTKRGDLYEMDFPSYELKSVPVTAAMTDAFGVAPTEAYLGRDLLCVFDSAQQVAKMTPDMDKLSHLDGLLQNVTAAGDGQYDCVSRSFAPKLAVPEDPVCGSGHCHIVPYWAKKLQKKQILAYQASARSGVLHCTYEGARTKLSGHATQYSASEVFLDL</sequence>
<dbReference type="SUPFAM" id="SSF54506">
    <property type="entry name" value="Diaminopimelate epimerase-like"/>
    <property type="match status" value="1"/>
</dbReference>
<dbReference type="Gene3D" id="3.10.310.10">
    <property type="entry name" value="Diaminopimelate Epimerase, Chain A, domain 1"/>
    <property type="match status" value="2"/>
</dbReference>
<dbReference type="Pfam" id="PF02567">
    <property type="entry name" value="PhzC-PhzF"/>
    <property type="match status" value="1"/>
</dbReference>
<dbReference type="PANTHER" id="PTHR13774">
    <property type="entry name" value="PHENAZINE BIOSYNTHESIS PROTEIN"/>
    <property type="match status" value="1"/>
</dbReference>
<dbReference type="PIRSF" id="PIRSF016184">
    <property type="entry name" value="PhzC_PhzF"/>
    <property type="match status" value="1"/>
</dbReference>
<dbReference type="Proteomes" id="UP001596254">
    <property type="component" value="Unassembled WGS sequence"/>
</dbReference>
<evidence type="ECO:0000313" key="4">
    <source>
        <dbReference type="Proteomes" id="UP001596254"/>
    </source>
</evidence>
<gene>
    <name evidence="3" type="ORF">ACFP1G_05510</name>
</gene>
<accession>A0ABW1SSA8</accession>
<dbReference type="RefSeq" id="WP_125694816.1">
    <property type="nucleotide sequence ID" value="NZ_JBHSSK010000017.1"/>
</dbReference>
<evidence type="ECO:0000256" key="2">
    <source>
        <dbReference type="ARBA" id="ARBA00023235"/>
    </source>
</evidence>
<dbReference type="PANTHER" id="PTHR13774:SF17">
    <property type="entry name" value="PHENAZINE BIOSYNTHESIS-LIKE DOMAIN-CONTAINING PROTEIN"/>
    <property type="match status" value="1"/>
</dbReference>
<evidence type="ECO:0000256" key="1">
    <source>
        <dbReference type="ARBA" id="ARBA00008270"/>
    </source>
</evidence>
<organism evidence="3 4">
    <name type="scientific">Levilactobacillus tongjiangensis</name>
    <dbReference type="NCBI Taxonomy" id="2486023"/>
    <lineage>
        <taxon>Bacteria</taxon>
        <taxon>Bacillati</taxon>
        <taxon>Bacillota</taxon>
        <taxon>Bacilli</taxon>
        <taxon>Lactobacillales</taxon>
        <taxon>Lactobacillaceae</taxon>
        <taxon>Levilactobacillus</taxon>
    </lineage>
</organism>
<name>A0ABW1SSA8_9LACO</name>
<keyword evidence="4" id="KW-1185">Reference proteome</keyword>
<dbReference type="NCBIfam" id="TIGR00654">
    <property type="entry name" value="PhzF_family"/>
    <property type="match status" value="1"/>
</dbReference>
<evidence type="ECO:0000313" key="3">
    <source>
        <dbReference type="EMBL" id="MFC6206936.1"/>
    </source>
</evidence>
<protein>
    <submittedName>
        <fullName evidence="3">PhzF family phenazine biosynthesis protein</fullName>
    </submittedName>
</protein>
<comment type="similarity">
    <text evidence="1">Belongs to the PhzF family.</text>
</comment>
<comment type="caution">
    <text evidence="3">The sequence shown here is derived from an EMBL/GenBank/DDBJ whole genome shotgun (WGS) entry which is preliminary data.</text>
</comment>
<proteinExistence type="inferred from homology"/>
<keyword evidence="2" id="KW-0413">Isomerase</keyword>
<reference evidence="4" key="1">
    <citation type="journal article" date="2019" name="Int. J. Syst. Evol. Microbiol.">
        <title>The Global Catalogue of Microorganisms (GCM) 10K type strain sequencing project: providing services to taxonomists for standard genome sequencing and annotation.</title>
        <authorList>
            <consortium name="The Broad Institute Genomics Platform"/>
            <consortium name="The Broad Institute Genome Sequencing Center for Infectious Disease"/>
            <person name="Wu L."/>
            <person name="Ma J."/>
        </authorList>
    </citation>
    <scope>NUCLEOTIDE SEQUENCE [LARGE SCALE GENOMIC DNA]</scope>
    <source>
        <strain evidence="4">CCM 8905</strain>
    </source>
</reference>
<dbReference type="InterPro" id="IPR003719">
    <property type="entry name" value="Phenazine_PhzF-like"/>
</dbReference>
<dbReference type="EMBL" id="JBHSSK010000017">
    <property type="protein sequence ID" value="MFC6206936.1"/>
    <property type="molecule type" value="Genomic_DNA"/>
</dbReference>